<evidence type="ECO:0000256" key="6">
    <source>
        <dbReference type="ARBA" id="ARBA00022605"/>
    </source>
</evidence>
<feature type="site" description="Part of a proton relay during catalysis" evidence="12">
    <location>
        <position position="113"/>
    </location>
</feature>
<keyword evidence="17" id="KW-1185">Reference proteome</keyword>
<gene>
    <name evidence="12 16" type="primary">dapA</name>
    <name evidence="16" type="ORF">FAK_30510</name>
</gene>
<evidence type="ECO:0000256" key="15">
    <source>
        <dbReference type="PIRSR" id="PIRSR001365-2"/>
    </source>
</evidence>
<evidence type="ECO:0000256" key="14">
    <source>
        <dbReference type="PIRSR" id="PIRSR001365-1"/>
    </source>
</evidence>
<comment type="caution">
    <text evidence="12">Was originally thought to be a dihydrodipicolinate synthase (DHDPS), catalyzing the condensation of (S)-aspartate-beta-semialdehyde [(S)-ASA] and pyruvate to dihydrodipicolinate (DHDP). However, it was shown in E.coli that the product of the enzymatic reaction is not dihydrodipicolinate but in fact (4S)-4-hydroxy-2,3,4,5-tetrahydro-(2S)-dipicolinic acid (HTPA), and that the consecutive dehydration reaction leading to DHDP is not spontaneous but catalyzed by DapB.</text>
</comment>
<feature type="binding site" evidence="12 15">
    <location>
        <position position="51"/>
    </location>
    <ligand>
        <name>pyruvate</name>
        <dbReference type="ChEBI" id="CHEBI:15361"/>
    </ligand>
</feature>
<dbReference type="GO" id="GO:0009089">
    <property type="term" value="P:lysine biosynthetic process via diaminopimelate"/>
    <property type="evidence" value="ECO:0007669"/>
    <property type="project" value="UniProtKB-UniRule"/>
</dbReference>
<dbReference type="Proteomes" id="UP001366166">
    <property type="component" value="Chromosome"/>
</dbReference>
<proteinExistence type="inferred from homology"/>
<evidence type="ECO:0000256" key="8">
    <source>
        <dbReference type="ARBA" id="ARBA00023154"/>
    </source>
</evidence>
<evidence type="ECO:0000256" key="3">
    <source>
        <dbReference type="ARBA" id="ARBA00007592"/>
    </source>
</evidence>
<dbReference type="SMART" id="SM01130">
    <property type="entry name" value="DHDPS"/>
    <property type="match status" value="1"/>
</dbReference>
<sequence>MTKELYRPQGSWVALITPFTPDGQVDLDGYKTLIDFHVANHTSALLIMGSTGEPTTLSLAERKEIIKNLGPYCQGKIPVFFGVTLGTTQDTIDLARYAQHNGADGVVLVAPAYIAPPQEAVFNFLKAVCDSIDIAVGLYNNPARVVVNLAPSTIVRLSQECPNLVADKEAVPDVAQLASVMDGTSGRIRLLTCDSPAYAMILPTLAMGGHGTANVTGNVAPREIAEMSQPWTNWEQAKRSRELYFELLPLMEAVYSAPNPIATKAMVRLLGLPAGYCRLPLPDVPPRTLRAMEAVIERFDLKAKYGLK</sequence>
<accession>A0AAU9EWR0</accession>
<dbReference type="CDD" id="cd00950">
    <property type="entry name" value="DHDPS"/>
    <property type="match status" value="1"/>
</dbReference>
<keyword evidence="6 12" id="KW-0028">Amino-acid biosynthesis</keyword>
<dbReference type="Pfam" id="PF00701">
    <property type="entry name" value="DHDPS"/>
    <property type="match status" value="1"/>
</dbReference>
<dbReference type="InterPro" id="IPR005263">
    <property type="entry name" value="DapA"/>
</dbReference>
<dbReference type="InterPro" id="IPR013785">
    <property type="entry name" value="Aldolase_TIM"/>
</dbReference>
<dbReference type="KEGG" id="dmp:FAK_30510"/>
<keyword evidence="5 12" id="KW-0963">Cytoplasm</keyword>
<dbReference type="PRINTS" id="PR00146">
    <property type="entry name" value="DHPICSNTHASE"/>
</dbReference>
<reference evidence="17" key="1">
    <citation type="journal article" date="2023" name="Arch. Microbiol.">
        <title>Desulfoferula mesophilus gen. nov. sp. nov., a mesophilic sulfate-reducing bacterium isolated from a brackish lake sediment.</title>
        <authorList>
            <person name="Watanabe T."/>
            <person name="Yabe T."/>
            <person name="Tsuji J.M."/>
            <person name="Fukui M."/>
        </authorList>
    </citation>
    <scope>NUCLEOTIDE SEQUENCE [LARGE SCALE GENOMIC DNA]</scope>
    <source>
        <strain evidence="17">12FAK</strain>
    </source>
</reference>
<keyword evidence="8 12" id="KW-0457">Lysine biosynthesis</keyword>
<keyword evidence="9 12" id="KW-0456">Lyase</keyword>
<evidence type="ECO:0000256" key="1">
    <source>
        <dbReference type="ARBA" id="ARBA00003294"/>
    </source>
</evidence>
<dbReference type="RefSeq" id="WP_338601192.1">
    <property type="nucleotide sequence ID" value="NZ_AP028679.1"/>
</dbReference>
<evidence type="ECO:0000256" key="13">
    <source>
        <dbReference type="PIRNR" id="PIRNR001365"/>
    </source>
</evidence>
<evidence type="ECO:0000256" key="2">
    <source>
        <dbReference type="ARBA" id="ARBA00005120"/>
    </source>
</evidence>
<dbReference type="InterPro" id="IPR002220">
    <property type="entry name" value="DapA-like"/>
</dbReference>
<evidence type="ECO:0000256" key="5">
    <source>
        <dbReference type="ARBA" id="ARBA00022490"/>
    </source>
</evidence>
<dbReference type="GO" id="GO:0019877">
    <property type="term" value="P:diaminopimelate biosynthetic process"/>
    <property type="evidence" value="ECO:0007669"/>
    <property type="project" value="UniProtKB-UniRule"/>
</dbReference>
<dbReference type="SUPFAM" id="SSF51569">
    <property type="entry name" value="Aldolase"/>
    <property type="match status" value="1"/>
</dbReference>
<dbReference type="GO" id="GO:0005737">
    <property type="term" value="C:cytoplasm"/>
    <property type="evidence" value="ECO:0007669"/>
    <property type="project" value="UniProtKB-SubCell"/>
</dbReference>
<evidence type="ECO:0000256" key="10">
    <source>
        <dbReference type="ARBA" id="ARBA00023270"/>
    </source>
</evidence>
<evidence type="ECO:0000256" key="9">
    <source>
        <dbReference type="ARBA" id="ARBA00023239"/>
    </source>
</evidence>
<keyword evidence="7 12" id="KW-0220">Diaminopimelate biosynthesis</keyword>
<comment type="function">
    <text evidence="1 12">Catalyzes the condensation of (S)-aspartate-beta-semialdehyde [(S)-ASA] and pyruvate to 4-hydroxy-tetrahydrodipicolinate (HTPA).</text>
</comment>
<dbReference type="PANTHER" id="PTHR12128">
    <property type="entry name" value="DIHYDRODIPICOLINATE SYNTHASE"/>
    <property type="match status" value="1"/>
</dbReference>
<organism evidence="16 17">
    <name type="scientific">Desulfoferula mesophila</name>
    <dbReference type="NCBI Taxonomy" id="3058419"/>
    <lineage>
        <taxon>Bacteria</taxon>
        <taxon>Pseudomonadati</taxon>
        <taxon>Thermodesulfobacteriota</taxon>
        <taxon>Desulfarculia</taxon>
        <taxon>Desulfarculales</taxon>
        <taxon>Desulfarculaceae</taxon>
        <taxon>Desulfoferula</taxon>
    </lineage>
</organism>
<keyword evidence="10 12" id="KW-0704">Schiff base</keyword>
<dbReference type="EC" id="4.3.3.7" evidence="4 12"/>
<comment type="subunit">
    <text evidence="12">Homotetramer; dimer of dimers.</text>
</comment>
<dbReference type="PIRSF" id="PIRSF001365">
    <property type="entry name" value="DHDPS"/>
    <property type="match status" value="1"/>
</dbReference>
<evidence type="ECO:0000256" key="4">
    <source>
        <dbReference type="ARBA" id="ARBA00012086"/>
    </source>
</evidence>
<dbReference type="HAMAP" id="MF_00418">
    <property type="entry name" value="DapA"/>
    <property type="match status" value="1"/>
</dbReference>
<dbReference type="Gene3D" id="3.20.20.70">
    <property type="entry name" value="Aldolase class I"/>
    <property type="match status" value="1"/>
</dbReference>
<dbReference type="PANTHER" id="PTHR12128:SF66">
    <property type="entry name" value="4-HYDROXY-2-OXOGLUTARATE ALDOLASE, MITOCHONDRIAL"/>
    <property type="match status" value="1"/>
</dbReference>
<evidence type="ECO:0000256" key="12">
    <source>
        <dbReference type="HAMAP-Rule" id="MF_00418"/>
    </source>
</evidence>
<dbReference type="GO" id="GO:0008840">
    <property type="term" value="F:4-hydroxy-tetrahydrodipicolinate synthase activity"/>
    <property type="evidence" value="ECO:0007669"/>
    <property type="project" value="UniProtKB-UniRule"/>
</dbReference>
<dbReference type="NCBIfam" id="TIGR00674">
    <property type="entry name" value="dapA"/>
    <property type="match status" value="1"/>
</dbReference>
<comment type="subcellular location">
    <subcellularLocation>
        <location evidence="12">Cytoplasm</location>
    </subcellularLocation>
</comment>
<name>A0AAU9EWR0_9BACT</name>
<dbReference type="EMBL" id="AP028679">
    <property type="protein sequence ID" value="BEQ15985.1"/>
    <property type="molecule type" value="Genomic_DNA"/>
</dbReference>
<evidence type="ECO:0000313" key="16">
    <source>
        <dbReference type="EMBL" id="BEQ15985.1"/>
    </source>
</evidence>
<comment type="pathway">
    <text evidence="2 12">Amino-acid biosynthesis; L-lysine biosynthesis via DAP pathway; (S)-tetrahydrodipicolinate from L-aspartate: step 3/4.</text>
</comment>
<evidence type="ECO:0000313" key="17">
    <source>
        <dbReference type="Proteomes" id="UP001366166"/>
    </source>
</evidence>
<comment type="catalytic activity">
    <reaction evidence="11 12">
        <text>L-aspartate 4-semialdehyde + pyruvate = (2S,4S)-4-hydroxy-2,3,4,5-tetrahydrodipicolinate + H2O + H(+)</text>
        <dbReference type="Rhea" id="RHEA:34171"/>
        <dbReference type="ChEBI" id="CHEBI:15361"/>
        <dbReference type="ChEBI" id="CHEBI:15377"/>
        <dbReference type="ChEBI" id="CHEBI:15378"/>
        <dbReference type="ChEBI" id="CHEBI:67139"/>
        <dbReference type="ChEBI" id="CHEBI:537519"/>
        <dbReference type="EC" id="4.3.3.7"/>
    </reaction>
</comment>
<evidence type="ECO:0000256" key="7">
    <source>
        <dbReference type="ARBA" id="ARBA00022915"/>
    </source>
</evidence>
<protein>
    <recommendedName>
        <fullName evidence="4 12">4-hydroxy-tetrahydrodipicolinate synthase</fullName>
        <shortName evidence="12">HTPA synthase</shortName>
        <ecNumber evidence="4 12">4.3.3.7</ecNumber>
    </recommendedName>
</protein>
<evidence type="ECO:0000256" key="11">
    <source>
        <dbReference type="ARBA" id="ARBA00047836"/>
    </source>
</evidence>
<feature type="active site" description="Schiff-base intermediate with substrate" evidence="12 14">
    <location>
        <position position="168"/>
    </location>
</feature>
<dbReference type="AlphaFoldDB" id="A0AAU9EWR0"/>
<feature type="active site" description="Proton donor/acceptor" evidence="12 14">
    <location>
        <position position="139"/>
    </location>
</feature>
<feature type="site" description="Part of a proton relay during catalysis" evidence="12">
    <location>
        <position position="50"/>
    </location>
</feature>
<feature type="binding site" evidence="12">
    <location>
        <position position="213"/>
    </location>
    <ligand>
        <name>pyruvate</name>
        <dbReference type="ChEBI" id="CHEBI:15361"/>
    </ligand>
</feature>
<comment type="similarity">
    <text evidence="3 12 13">Belongs to the DapA family.</text>
</comment>